<dbReference type="InterPro" id="IPR035642">
    <property type="entry name" value="MraZ_N"/>
</dbReference>
<feature type="domain" description="SpoVT-AbrB" evidence="2">
    <location>
        <begin position="73"/>
        <end position="120"/>
    </location>
</feature>
<dbReference type="CDD" id="cd16320">
    <property type="entry name" value="MraZ_N"/>
    <property type="match status" value="1"/>
</dbReference>
<gene>
    <name evidence="3" type="ORF">SAMN05444365_107135</name>
</gene>
<protein>
    <recommendedName>
        <fullName evidence="2">SpoVT-AbrB domain-containing protein</fullName>
    </recommendedName>
</protein>
<dbReference type="EMBL" id="FNPH01000007">
    <property type="protein sequence ID" value="SDZ21939.1"/>
    <property type="molecule type" value="Genomic_DNA"/>
</dbReference>
<evidence type="ECO:0000313" key="4">
    <source>
        <dbReference type="Proteomes" id="UP000242415"/>
    </source>
</evidence>
<evidence type="ECO:0000259" key="2">
    <source>
        <dbReference type="PROSITE" id="PS51740"/>
    </source>
</evidence>
<proteinExistence type="predicted"/>
<evidence type="ECO:0000313" key="3">
    <source>
        <dbReference type="EMBL" id="SDZ21939.1"/>
    </source>
</evidence>
<keyword evidence="1" id="KW-0238">DNA-binding</keyword>
<sequence>MRRVDLPALPTLLPAASSEAAYGLSRVDDHGRLRDAKVFAEMGWTPGTAIALTLTTEGHLLLAQAAEAPAGSAVVVALDSKGRLSIPLALREALFATAGSPVLLRADIDGGTATVYSQSALDRVLGVPSAAAA</sequence>
<dbReference type="OrthoDB" id="3694660at2"/>
<keyword evidence="4" id="KW-1185">Reference proteome</keyword>
<dbReference type="RefSeq" id="WP_139307365.1">
    <property type="nucleotide sequence ID" value="NZ_FNPH01000007.1"/>
</dbReference>
<dbReference type="GO" id="GO:0003677">
    <property type="term" value="F:DNA binding"/>
    <property type="evidence" value="ECO:0007669"/>
    <property type="project" value="UniProtKB-UniRule"/>
</dbReference>
<evidence type="ECO:0000256" key="1">
    <source>
        <dbReference type="PROSITE-ProRule" id="PRU01076"/>
    </source>
</evidence>
<dbReference type="PROSITE" id="PS51740">
    <property type="entry name" value="SPOVT_ABRB"/>
    <property type="match status" value="1"/>
</dbReference>
<dbReference type="InterPro" id="IPR007159">
    <property type="entry name" value="SpoVT-AbrB_dom"/>
</dbReference>
<accession>A0A1H3RAD2</accession>
<dbReference type="Proteomes" id="UP000242415">
    <property type="component" value="Unassembled WGS sequence"/>
</dbReference>
<organism evidence="3 4">
    <name type="scientific">Micromonospora pattaloongensis</name>
    <dbReference type="NCBI Taxonomy" id="405436"/>
    <lineage>
        <taxon>Bacteria</taxon>
        <taxon>Bacillati</taxon>
        <taxon>Actinomycetota</taxon>
        <taxon>Actinomycetes</taxon>
        <taxon>Micromonosporales</taxon>
        <taxon>Micromonosporaceae</taxon>
        <taxon>Micromonospora</taxon>
    </lineage>
</organism>
<dbReference type="SUPFAM" id="SSF89447">
    <property type="entry name" value="AbrB/MazE/MraZ-like"/>
    <property type="match status" value="1"/>
</dbReference>
<dbReference type="AlphaFoldDB" id="A0A1H3RAD2"/>
<name>A0A1H3RAD2_9ACTN</name>
<reference evidence="4" key="1">
    <citation type="submission" date="2016-10" db="EMBL/GenBank/DDBJ databases">
        <authorList>
            <person name="Varghese N."/>
            <person name="Submissions S."/>
        </authorList>
    </citation>
    <scope>NUCLEOTIDE SEQUENCE [LARGE SCALE GENOMIC DNA]</scope>
    <source>
        <strain evidence="4">DSM 45245</strain>
    </source>
</reference>
<dbReference type="InterPro" id="IPR037914">
    <property type="entry name" value="SpoVT-AbrB_sf"/>
</dbReference>